<keyword evidence="3" id="KW-1185">Reference proteome</keyword>
<dbReference type="PANTHER" id="PTHR46211">
    <property type="entry name" value="GLYCEROPHOSPHORYL DIESTER PHOSPHODIESTERASE"/>
    <property type="match status" value="1"/>
</dbReference>
<dbReference type="Proteomes" id="UP000095256">
    <property type="component" value="Unassembled WGS sequence"/>
</dbReference>
<name>A0A1E5KV92_9ENTE</name>
<protein>
    <submittedName>
        <fullName evidence="2">Glycerophosphodiester phosphodiesterase</fullName>
    </submittedName>
</protein>
<dbReference type="AlphaFoldDB" id="A0A1E5KV92"/>
<dbReference type="PROSITE" id="PS51704">
    <property type="entry name" value="GP_PDE"/>
    <property type="match status" value="1"/>
</dbReference>
<dbReference type="SUPFAM" id="SSF51695">
    <property type="entry name" value="PLC-like phosphodiesterases"/>
    <property type="match status" value="1"/>
</dbReference>
<dbReference type="PANTHER" id="PTHR46211:SF1">
    <property type="entry name" value="GLYCEROPHOSPHODIESTER PHOSPHODIESTERASE, CYTOPLASMIC"/>
    <property type="match status" value="1"/>
</dbReference>
<dbReference type="STRING" id="762845.BCR26_03335"/>
<dbReference type="OrthoDB" id="384721at2"/>
<accession>A0A1E5KV92</accession>
<sequence length="246" mass="28421">MTRIIAHRGSKGTHPENTLAAFKEAIRVGADGIELDIHLTKDKQLVVIHDETVDRTTDGVGEINQLTLKEIKKFDAGSWFDNNPIKQEIPTFDEVLELLVEEHFKGLLNIEIKTDHFQYVAIERKIVECLKSSEWLFDYMYSSFHFPSLERLLEFDNSKKFAYIVKDSDREVEKGLSASFIEGVHPNIQWVLKHLDELESIPKAIRPWAINNKELLELCLNHHLSGIHTDFPENALYLRDMIQNKG</sequence>
<dbReference type="Gene3D" id="3.20.20.190">
    <property type="entry name" value="Phosphatidylinositol (PI) phosphodiesterase"/>
    <property type="match status" value="1"/>
</dbReference>
<gene>
    <name evidence="2" type="ORF">BCR26_03335</name>
</gene>
<dbReference type="CDD" id="cd08563">
    <property type="entry name" value="GDPD_TtGDE_like"/>
    <property type="match status" value="1"/>
</dbReference>
<evidence type="ECO:0000259" key="1">
    <source>
        <dbReference type="PROSITE" id="PS51704"/>
    </source>
</evidence>
<dbReference type="GO" id="GO:0008081">
    <property type="term" value="F:phosphoric diester hydrolase activity"/>
    <property type="evidence" value="ECO:0007669"/>
    <property type="project" value="InterPro"/>
</dbReference>
<dbReference type="EMBL" id="MIEK01000034">
    <property type="protein sequence ID" value="OEH81804.1"/>
    <property type="molecule type" value="Genomic_DNA"/>
</dbReference>
<dbReference type="InterPro" id="IPR017946">
    <property type="entry name" value="PLC-like_Pdiesterase_TIM-brl"/>
</dbReference>
<dbReference type="RefSeq" id="WP_069699125.1">
    <property type="nucleotide sequence ID" value="NZ_JAGGMA010000036.1"/>
</dbReference>
<comment type="caution">
    <text evidence="2">The sequence shown here is derived from an EMBL/GenBank/DDBJ whole genome shotgun (WGS) entry which is preliminary data.</text>
</comment>
<dbReference type="Pfam" id="PF03009">
    <property type="entry name" value="GDPD"/>
    <property type="match status" value="1"/>
</dbReference>
<organism evidence="2 3">
    <name type="scientific">Enterococcus rivorum</name>
    <dbReference type="NCBI Taxonomy" id="762845"/>
    <lineage>
        <taxon>Bacteria</taxon>
        <taxon>Bacillati</taxon>
        <taxon>Bacillota</taxon>
        <taxon>Bacilli</taxon>
        <taxon>Lactobacillales</taxon>
        <taxon>Enterococcaceae</taxon>
        <taxon>Enterococcus</taxon>
    </lineage>
</organism>
<evidence type="ECO:0000313" key="2">
    <source>
        <dbReference type="EMBL" id="OEH81804.1"/>
    </source>
</evidence>
<proteinExistence type="predicted"/>
<evidence type="ECO:0000313" key="3">
    <source>
        <dbReference type="Proteomes" id="UP000095256"/>
    </source>
</evidence>
<reference evidence="2 3" key="1">
    <citation type="submission" date="2016-09" db="EMBL/GenBank/DDBJ databases">
        <authorList>
            <person name="Capua I."/>
            <person name="De Benedictis P."/>
            <person name="Joannis T."/>
            <person name="Lombin L.H."/>
            <person name="Cattoli G."/>
        </authorList>
    </citation>
    <scope>NUCLEOTIDE SEQUENCE [LARGE SCALE GENOMIC DNA]</scope>
    <source>
        <strain evidence="2 3">LMG 25899</strain>
    </source>
</reference>
<feature type="domain" description="GP-PDE" evidence="1">
    <location>
        <begin position="2"/>
        <end position="239"/>
    </location>
</feature>
<dbReference type="InterPro" id="IPR030395">
    <property type="entry name" value="GP_PDE_dom"/>
</dbReference>
<dbReference type="GO" id="GO:0006629">
    <property type="term" value="P:lipid metabolic process"/>
    <property type="evidence" value="ECO:0007669"/>
    <property type="project" value="InterPro"/>
</dbReference>